<keyword evidence="2" id="KW-1185">Reference proteome</keyword>
<protein>
    <submittedName>
        <fullName evidence="1">Uncharacterized protein</fullName>
    </submittedName>
</protein>
<dbReference type="KEGG" id="gqu:AWC35_17315"/>
<sequence length="65" mass="7447">MDKDHLPLLEGQNMLRRSKILAGTQRDKFALTEVIKNLSSASGREADMADIMRNWSSLCRFYKMG</sequence>
<name>A0A250B4F6_9GAMM</name>
<dbReference type="EMBL" id="CP014136">
    <property type="protein sequence ID" value="ATA20956.1"/>
    <property type="molecule type" value="Genomic_DNA"/>
</dbReference>
<evidence type="ECO:0000313" key="2">
    <source>
        <dbReference type="Proteomes" id="UP000217182"/>
    </source>
</evidence>
<reference evidence="1 2" key="1">
    <citation type="submission" date="2016-01" db="EMBL/GenBank/DDBJ databases">
        <authorList>
            <person name="Oliw E.H."/>
        </authorList>
    </citation>
    <scope>NUCLEOTIDE SEQUENCE [LARGE SCALE GENOMIC DNA]</scope>
    <source>
        <strain evidence="1 2">FRB97</strain>
    </source>
</reference>
<organism evidence="1 2">
    <name type="scientific">Gibbsiella quercinecans</name>
    <dbReference type="NCBI Taxonomy" id="929813"/>
    <lineage>
        <taxon>Bacteria</taxon>
        <taxon>Pseudomonadati</taxon>
        <taxon>Pseudomonadota</taxon>
        <taxon>Gammaproteobacteria</taxon>
        <taxon>Enterobacterales</taxon>
        <taxon>Yersiniaceae</taxon>
        <taxon>Gibbsiella</taxon>
    </lineage>
</organism>
<dbReference type="Proteomes" id="UP000217182">
    <property type="component" value="Chromosome"/>
</dbReference>
<dbReference type="AlphaFoldDB" id="A0A250B4F6"/>
<accession>A0A250B4F6</accession>
<proteinExistence type="predicted"/>
<evidence type="ECO:0000313" key="1">
    <source>
        <dbReference type="EMBL" id="ATA20956.1"/>
    </source>
</evidence>
<gene>
    <name evidence="1" type="ORF">AWC35_17315</name>
</gene>